<dbReference type="InterPro" id="IPR050643">
    <property type="entry name" value="Periplasmic_pilus_chap"/>
</dbReference>
<dbReference type="InterPro" id="IPR016148">
    <property type="entry name" value="Pili_assmbl_chaperone_C"/>
</dbReference>
<keyword evidence="6 8" id="KW-0143">Chaperone</keyword>
<feature type="chain" id="PRO_5046959796" evidence="9">
    <location>
        <begin position="27"/>
        <end position="250"/>
    </location>
</feature>
<dbReference type="PROSITE" id="PS00635">
    <property type="entry name" value="PILI_CHAPERONE"/>
    <property type="match status" value="1"/>
</dbReference>
<sequence>MKSSHRILTLCSLAAMLLGVYPAAQASVVVSGTRLIYPAKQHDITIQLTNTDTRPALVQSWIDSGDARQEPSQSTAPFVVTPPITRVDAGKKQLIRMTYLGSSALPSDRESVFWYNMLDVPPDSRASADKNSIQVALRTRIKVFYRPDGLPGSPEKAASELTWQAVNTPKGYALRAVNPSAFNVSMSNVAVTVGGKAYSNETGGMVPPKGSQDFILKGLNGSPSSQATVTYSWINDFGSQVKGKSTVRNN</sequence>
<keyword evidence="5" id="KW-0574">Periplasm</keyword>
<dbReference type="InterPro" id="IPR016147">
    <property type="entry name" value="Pili_assmbl_chaperone_N"/>
</dbReference>
<organism evidence="12 13">
    <name type="scientific">Buttiauxella selenatireducens</name>
    <dbReference type="NCBI Taxonomy" id="3073902"/>
    <lineage>
        <taxon>Bacteria</taxon>
        <taxon>Pseudomonadati</taxon>
        <taxon>Pseudomonadota</taxon>
        <taxon>Gammaproteobacteria</taxon>
        <taxon>Enterobacterales</taxon>
        <taxon>Enterobacteriaceae</taxon>
        <taxon>Buttiauxella</taxon>
    </lineage>
</organism>
<dbReference type="InterPro" id="IPR036316">
    <property type="entry name" value="Pili_assmbl_chap_C_dom_sf"/>
</dbReference>
<feature type="signal peptide" evidence="9">
    <location>
        <begin position="1"/>
        <end position="26"/>
    </location>
</feature>
<keyword evidence="3" id="KW-1029">Fimbrium biogenesis</keyword>
<accession>A0ABY9SFM2</accession>
<evidence type="ECO:0000256" key="8">
    <source>
        <dbReference type="RuleBase" id="RU003918"/>
    </source>
</evidence>
<dbReference type="PANTHER" id="PTHR30251">
    <property type="entry name" value="PILUS ASSEMBLY CHAPERONE"/>
    <property type="match status" value="1"/>
</dbReference>
<evidence type="ECO:0000256" key="5">
    <source>
        <dbReference type="ARBA" id="ARBA00022764"/>
    </source>
</evidence>
<evidence type="ECO:0000256" key="4">
    <source>
        <dbReference type="ARBA" id="ARBA00022729"/>
    </source>
</evidence>
<feature type="domain" description="Pili assembly chaperone N-terminal" evidence="10">
    <location>
        <begin position="27"/>
        <end position="150"/>
    </location>
</feature>
<dbReference type="SUPFAM" id="SSF49354">
    <property type="entry name" value="PapD-like"/>
    <property type="match status" value="1"/>
</dbReference>
<keyword evidence="13" id="KW-1185">Reference proteome</keyword>
<evidence type="ECO:0000313" key="12">
    <source>
        <dbReference type="EMBL" id="WMY75941.1"/>
    </source>
</evidence>
<dbReference type="Pfam" id="PF00345">
    <property type="entry name" value="PapD_N"/>
    <property type="match status" value="1"/>
</dbReference>
<dbReference type="InterPro" id="IPR001829">
    <property type="entry name" value="Pili_assmbl_chaperone_bac"/>
</dbReference>
<evidence type="ECO:0000256" key="3">
    <source>
        <dbReference type="ARBA" id="ARBA00022558"/>
    </source>
</evidence>
<dbReference type="Gene3D" id="2.60.40.10">
    <property type="entry name" value="Immunoglobulins"/>
    <property type="match status" value="2"/>
</dbReference>
<dbReference type="PANTHER" id="PTHR30251:SF2">
    <property type="entry name" value="FIMBRIAL CHAPERONE YADV-RELATED"/>
    <property type="match status" value="1"/>
</dbReference>
<dbReference type="Pfam" id="PF02753">
    <property type="entry name" value="PapD_C"/>
    <property type="match status" value="1"/>
</dbReference>
<gene>
    <name evidence="12" type="ORF">RHD99_08395</name>
</gene>
<evidence type="ECO:0000256" key="1">
    <source>
        <dbReference type="ARBA" id="ARBA00004418"/>
    </source>
</evidence>
<evidence type="ECO:0000256" key="6">
    <source>
        <dbReference type="ARBA" id="ARBA00023186"/>
    </source>
</evidence>
<comment type="similarity">
    <text evidence="2 8">Belongs to the periplasmic pilus chaperone family.</text>
</comment>
<evidence type="ECO:0000259" key="10">
    <source>
        <dbReference type="Pfam" id="PF00345"/>
    </source>
</evidence>
<proteinExistence type="inferred from homology"/>
<comment type="subcellular location">
    <subcellularLocation>
        <location evidence="1 8">Periplasm</location>
    </subcellularLocation>
</comment>
<evidence type="ECO:0000256" key="7">
    <source>
        <dbReference type="ARBA" id="ARBA00023319"/>
    </source>
</evidence>
<keyword evidence="7" id="KW-0393">Immunoglobulin domain</keyword>
<protein>
    <submittedName>
        <fullName evidence="12">Fimbria/pilus periplasmic chaperone</fullName>
    </submittedName>
</protein>
<dbReference type="InterPro" id="IPR008962">
    <property type="entry name" value="PapD-like_sf"/>
</dbReference>
<reference evidence="12 13" key="1">
    <citation type="submission" date="2023-09" db="EMBL/GenBank/DDBJ databases">
        <title>Buttiauxella selenatireducens sp. nov., isolated from the rhizosphere of Cardamine hupingshanesis.</title>
        <authorList>
            <person name="Zhang S."/>
            <person name="Xu Z."/>
            <person name="Wang H."/>
            <person name="Guo Y."/>
        </authorList>
    </citation>
    <scope>NUCLEOTIDE SEQUENCE [LARGE SCALE GENOMIC DNA]</scope>
    <source>
        <strain evidence="12 13">R73</strain>
    </source>
</reference>
<dbReference type="SUPFAM" id="SSF49584">
    <property type="entry name" value="Periplasmic chaperone C-domain"/>
    <property type="match status" value="1"/>
</dbReference>
<dbReference type="Proteomes" id="UP001246690">
    <property type="component" value="Chromosome"/>
</dbReference>
<dbReference type="RefSeq" id="WP_309878387.1">
    <property type="nucleotide sequence ID" value="NZ_CP133838.1"/>
</dbReference>
<dbReference type="InterPro" id="IPR018046">
    <property type="entry name" value="Pili_assmbl_chaperone_CS"/>
</dbReference>
<keyword evidence="4 9" id="KW-0732">Signal</keyword>
<name>A0ABY9SFM2_9ENTR</name>
<evidence type="ECO:0000259" key="11">
    <source>
        <dbReference type="Pfam" id="PF02753"/>
    </source>
</evidence>
<dbReference type="EMBL" id="CP133838">
    <property type="protein sequence ID" value="WMY75941.1"/>
    <property type="molecule type" value="Genomic_DNA"/>
</dbReference>
<evidence type="ECO:0000256" key="9">
    <source>
        <dbReference type="SAM" id="SignalP"/>
    </source>
</evidence>
<dbReference type="InterPro" id="IPR013783">
    <property type="entry name" value="Ig-like_fold"/>
</dbReference>
<dbReference type="PRINTS" id="PR00969">
    <property type="entry name" value="CHAPERONPILI"/>
</dbReference>
<evidence type="ECO:0000256" key="2">
    <source>
        <dbReference type="ARBA" id="ARBA00007399"/>
    </source>
</evidence>
<feature type="domain" description="Pili assembly chaperone C-terminal" evidence="11">
    <location>
        <begin position="177"/>
        <end position="241"/>
    </location>
</feature>
<evidence type="ECO:0000313" key="13">
    <source>
        <dbReference type="Proteomes" id="UP001246690"/>
    </source>
</evidence>